<name>A0AA38IZD4_9CUCU</name>
<dbReference type="Proteomes" id="UP001168821">
    <property type="component" value="Unassembled WGS sequence"/>
</dbReference>
<sequence>MRLAGGSCVNKRSFMHCFFHGIRGARSHTPTTTRKRKVPVCWLGLGNGKGTCWWNARLRFVEKRKRNAVLDRSAIEVELCRCARLGFQTTILLARVRTMFAPRCVLE</sequence>
<accession>A0AA38IZD4</accession>
<gene>
    <name evidence="1" type="ORF">Zmor_000077</name>
</gene>
<organism evidence="1 2">
    <name type="scientific">Zophobas morio</name>
    <dbReference type="NCBI Taxonomy" id="2755281"/>
    <lineage>
        <taxon>Eukaryota</taxon>
        <taxon>Metazoa</taxon>
        <taxon>Ecdysozoa</taxon>
        <taxon>Arthropoda</taxon>
        <taxon>Hexapoda</taxon>
        <taxon>Insecta</taxon>
        <taxon>Pterygota</taxon>
        <taxon>Neoptera</taxon>
        <taxon>Endopterygota</taxon>
        <taxon>Coleoptera</taxon>
        <taxon>Polyphaga</taxon>
        <taxon>Cucujiformia</taxon>
        <taxon>Tenebrionidae</taxon>
        <taxon>Zophobas</taxon>
    </lineage>
</organism>
<evidence type="ECO:0000313" key="1">
    <source>
        <dbReference type="EMBL" id="KAJ3664518.1"/>
    </source>
</evidence>
<protein>
    <submittedName>
        <fullName evidence="1">Uncharacterized protein</fullName>
    </submittedName>
</protein>
<reference evidence="1" key="1">
    <citation type="journal article" date="2023" name="G3 (Bethesda)">
        <title>Whole genome assemblies of Zophobas morio and Tenebrio molitor.</title>
        <authorList>
            <person name="Kaur S."/>
            <person name="Stinson S.A."/>
            <person name="diCenzo G.C."/>
        </authorList>
    </citation>
    <scope>NUCLEOTIDE SEQUENCE</scope>
    <source>
        <strain evidence="1">QUZm001</strain>
    </source>
</reference>
<comment type="caution">
    <text evidence="1">The sequence shown here is derived from an EMBL/GenBank/DDBJ whole genome shotgun (WGS) entry which is preliminary data.</text>
</comment>
<dbReference type="EMBL" id="JALNTZ010000001">
    <property type="protein sequence ID" value="KAJ3664518.1"/>
    <property type="molecule type" value="Genomic_DNA"/>
</dbReference>
<proteinExistence type="predicted"/>
<evidence type="ECO:0000313" key="2">
    <source>
        <dbReference type="Proteomes" id="UP001168821"/>
    </source>
</evidence>
<dbReference type="AlphaFoldDB" id="A0AA38IZD4"/>
<keyword evidence="2" id="KW-1185">Reference proteome</keyword>